<dbReference type="GO" id="GO:0016485">
    <property type="term" value="P:protein processing"/>
    <property type="evidence" value="ECO:0007669"/>
    <property type="project" value="TreeGrafter"/>
</dbReference>
<dbReference type="PANTHER" id="PTHR11733:SF224">
    <property type="entry name" value="NEPRILYSIN-2"/>
    <property type="match status" value="1"/>
</dbReference>
<dbReference type="GO" id="GO:0046872">
    <property type="term" value="F:metal ion binding"/>
    <property type="evidence" value="ECO:0007669"/>
    <property type="project" value="UniProtKB-KW"/>
</dbReference>
<dbReference type="GO" id="GO:0004222">
    <property type="term" value="F:metalloendopeptidase activity"/>
    <property type="evidence" value="ECO:0007669"/>
    <property type="project" value="InterPro"/>
</dbReference>
<comment type="cofactor">
    <cofactor evidence="1">
        <name>Zn(2+)</name>
        <dbReference type="ChEBI" id="CHEBI:29105"/>
    </cofactor>
</comment>
<dbReference type="AlphaFoldDB" id="A0A5N5TJN2"/>
<protein>
    <submittedName>
        <fullName evidence="10">Membrane metallo-endopeptidase-like 1</fullName>
    </submittedName>
</protein>
<dbReference type="PRINTS" id="PR00786">
    <property type="entry name" value="NEPRILYSIN"/>
</dbReference>
<dbReference type="GO" id="GO:0005886">
    <property type="term" value="C:plasma membrane"/>
    <property type="evidence" value="ECO:0007669"/>
    <property type="project" value="TreeGrafter"/>
</dbReference>
<evidence type="ECO:0000259" key="8">
    <source>
        <dbReference type="Pfam" id="PF01431"/>
    </source>
</evidence>
<accession>A0A5N5TJN2</accession>
<dbReference type="InterPro" id="IPR008753">
    <property type="entry name" value="Peptidase_M13_N"/>
</dbReference>
<dbReference type="Pfam" id="PF05649">
    <property type="entry name" value="Peptidase_M13_N"/>
    <property type="match status" value="1"/>
</dbReference>
<feature type="domain" description="Peptidase M13 N-terminal" evidence="9">
    <location>
        <begin position="1"/>
        <end position="65"/>
    </location>
</feature>
<dbReference type="PANTHER" id="PTHR11733">
    <property type="entry name" value="ZINC METALLOPROTEASE FAMILY M13 NEPRILYSIN-RELATED"/>
    <property type="match status" value="1"/>
</dbReference>
<name>A0A5N5TJN2_9CRUS</name>
<keyword evidence="3" id="KW-0645">Protease</keyword>
<organism evidence="10 11">
    <name type="scientific">Armadillidium nasatum</name>
    <dbReference type="NCBI Taxonomy" id="96803"/>
    <lineage>
        <taxon>Eukaryota</taxon>
        <taxon>Metazoa</taxon>
        <taxon>Ecdysozoa</taxon>
        <taxon>Arthropoda</taxon>
        <taxon>Crustacea</taxon>
        <taxon>Multicrustacea</taxon>
        <taxon>Malacostraca</taxon>
        <taxon>Eumalacostraca</taxon>
        <taxon>Peracarida</taxon>
        <taxon>Isopoda</taxon>
        <taxon>Oniscidea</taxon>
        <taxon>Crinocheta</taxon>
        <taxon>Armadillidiidae</taxon>
        <taxon>Armadillidium</taxon>
    </lineage>
</organism>
<proteinExistence type="inferred from homology"/>
<evidence type="ECO:0000256" key="4">
    <source>
        <dbReference type="ARBA" id="ARBA00022723"/>
    </source>
</evidence>
<keyword evidence="7" id="KW-0482">Metalloprotease</keyword>
<dbReference type="Pfam" id="PF01431">
    <property type="entry name" value="Peptidase_M13"/>
    <property type="match status" value="1"/>
</dbReference>
<feature type="non-terminal residue" evidence="10">
    <location>
        <position position="1"/>
    </location>
</feature>
<dbReference type="Proteomes" id="UP000326759">
    <property type="component" value="Unassembled WGS sequence"/>
</dbReference>
<comment type="caution">
    <text evidence="10">The sequence shown here is derived from an EMBL/GenBank/DDBJ whole genome shotgun (WGS) entry which is preliminary data.</text>
</comment>
<sequence length="321" mass="36981">LSHAVGALYAKNFFNENAKAEADEMVKYLRTEFDNILRTVDWMDERTRIRALKKSKAVIAHIAYPKELLVDENLEDLYKNLHISDGDLLDNMRNLTIFGTDFSFGELRKKVDKGHWRNHGAAAVVNAFYSPLENSIRNADRPKYLNYGGIGFVIGHEITHGYDDRGRQFDEKGDLLNWWEQETQKKFIEKSKCIIWQYGNYTVPEVGLNVNGVNTQGENIADNGGIKEAYMAYNQWVSDNGREPYLPGINYTPNQLFWISAAHVWCSKYRPETMKLRLITGSHSPVQFRVNGPISNNADFARDWKCKSGSKMNPKKKCRVW</sequence>
<keyword evidence="4" id="KW-0479">Metal-binding</keyword>
<evidence type="ECO:0000256" key="5">
    <source>
        <dbReference type="ARBA" id="ARBA00022801"/>
    </source>
</evidence>
<reference evidence="10 11" key="1">
    <citation type="journal article" date="2019" name="PLoS Biol.">
        <title>Sex chromosomes control vertical transmission of feminizing Wolbachia symbionts in an isopod.</title>
        <authorList>
            <person name="Becking T."/>
            <person name="Chebbi M.A."/>
            <person name="Giraud I."/>
            <person name="Moumen B."/>
            <person name="Laverre T."/>
            <person name="Caubet Y."/>
            <person name="Peccoud J."/>
            <person name="Gilbert C."/>
            <person name="Cordaux R."/>
        </authorList>
    </citation>
    <scope>NUCLEOTIDE SEQUENCE [LARGE SCALE GENOMIC DNA]</scope>
    <source>
        <strain evidence="10">ANa2</strain>
        <tissue evidence="10">Whole body excluding digestive tract and cuticle</tissue>
    </source>
</reference>
<gene>
    <name evidence="10" type="primary">MMEL1</name>
    <name evidence="10" type="ORF">Anas_04292</name>
</gene>
<evidence type="ECO:0000313" key="10">
    <source>
        <dbReference type="EMBL" id="KAB7506371.1"/>
    </source>
</evidence>
<evidence type="ECO:0000256" key="7">
    <source>
        <dbReference type="ARBA" id="ARBA00023049"/>
    </source>
</evidence>
<dbReference type="SUPFAM" id="SSF55486">
    <property type="entry name" value="Metalloproteases ('zincins'), catalytic domain"/>
    <property type="match status" value="1"/>
</dbReference>
<evidence type="ECO:0000256" key="1">
    <source>
        <dbReference type="ARBA" id="ARBA00001947"/>
    </source>
</evidence>
<evidence type="ECO:0000259" key="9">
    <source>
        <dbReference type="Pfam" id="PF05649"/>
    </source>
</evidence>
<evidence type="ECO:0000256" key="2">
    <source>
        <dbReference type="ARBA" id="ARBA00007357"/>
    </source>
</evidence>
<dbReference type="OrthoDB" id="6475849at2759"/>
<comment type="similarity">
    <text evidence="2">Belongs to the peptidase M13 family.</text>
</comment>
<dbReference type="InterPro" id="IPR000718">
    <property type="entry name" value="Peptidase_M13"/>
</dbReference>
<evidence type="ECO:0000313" key="11">
    <source>
        <dbReference type="Proteomes" id="UP000326759"/>
    </source>
</evidence>
<keyword evidence="6" id="KW-0862">Zinc</keyword>
<dbReference type="InterPro" id="IPR018497">
    <property type="entry name" value="Peptidase_M13_C"/>
</dbReference>
<dbReference type="Gene3D" id="3.40.390.10">
    <property type="entry name" value="Collagenase (Catalytic Domain)"/>
    <property type="match status" value="1"/>
</dbReference>
<feature type="domain" description="Peptidase M13 C-terminal" evidence="8">
    <location>
        <begin position="132"/>
        <end position="320"/>
    </location>
</feature>
<evidence type="ECO:0000256" key="3">
    <source>
        <dbReference type="ARBA" id="ARBA00022670"/>
    </source>
</evidence>
<dbReference type="PROSITE" id="PS51885">
    <property type="entry name" value="NEPRILYSIN"/>
    <property type="match status" value="1"/>
</dbReference>
<dbReference type="EMBL" id="SEYY01000850">
    <property type="protein sequence ID" value="KAB7506371.1"/>
    <property type="molecule type" value="Genomic_DNA"/>
</dbReference>
<dbReference type="CDD" id="cd08662">
    <property type="entry name" value="M13"/>
    <property type="match status" value="1"/>
</dbReference>
<dbReference type="InterPro" id="IPR024079">
    <property type="entry name" value="MetalloPept_cat_dom_sf"/>
</dbReference>
<keyword evidence="11" id="KW-1185">Reference proteome</keyword>
<evidence type="ECO:0000256" key="6">
    <source>
        <dbReference type="ARBA" id="ARBA00022833"/>
    </source>
</evidence>
<keyword evidence="5" id="KW-0378">Hydrolase</keyword>